<keyword evidence="10" id="KW-0175">Coiled coil</keyword>
<evidence type="ECO:0000256" key="2">
    <source>
        <dbReference type="ARBA" id="ARBA00012438"/>
    </source>
</evidence>
<feature type="coiled-coil region" evidence="10">
    <location>
        <begin position="336"/>
        <end position="370"/>
    </location>
</feature>
<evidence type="ECO:0000256" key="10">
    <source>
        <dbReference type="SAM" id="Coils"/>
    </source>
</evidence>
<evidence type="ECO:0000256" key="6">
    <source>
        <dbReference type="ARBA" id="ARBA00022777"/>
    </source>
</evidence>
<proteinExistence type="predicted"/>
<feature type="transmembrane region" description="Helical" evidence="11">
    <location>
        <begin position="371"/>
        <end position="391"/>
    </location>
</feature>
<dbReference type="SUPFAM" id="SSF55874">
    <property type="entry name" value="ATPase domain of HSP90 chaperone/DNA topoisomerase II/histidine kinase"/>
    <property type="match status" value="1"/>
</dbReference>
<dbReference type="GO" id="GO:0030295">
    <property type="term" value="F:protein kinase activator activity"/>
    <property type="evidence" value="ECO:0007669"/>
    <property type="project" value="TreeGrafter"/>
</dbReference>
<feature type="domain" description="Histidine kinase" evidence="13">
    <location>
        <begin position="420"/>
        <end position="637"/>
    </location>
</feature>
<gene>
    <name evidence="14" type="ORF">H3H32_04160</name>
</gene>
<dbReference type="GO" id="GO:0005524">
    <property type="term" value="F:ATP binding"/>
    <property type="evidence" value="ECO:0007669"/>
    <property type="project" value="UniProtKB-KW"/>
</dbReference>
<dbReference type="InterPro" id="IPR003594">
    <property type="entry name" value="HATPase_dom"/>
</dbReference>
<dbReference type="Gene3D" id="1.25.40.10">
    <property type="entry name" value="Tetratricopeptide repeat domain"/>
    <property type="match status" value="1"/>
</dbReference>
<keyword evidence="12" id="KW-0732">Signal</keyword>
<keyword evidence="11" id="KW-0812">Transmembrane</keyword>
<dbReference type="SMART" id="SM00028">
    <property type="entry name" value="TPR"/>
    <property type="match status" value="2"/>
</dbReference>
<keyword evidence="11" id="KW-0472">Membrane</keyword>
<dbReference type="SMART" id="SM00387">
    <property type="entry name" value="HATPase_c"/>
    <property type="match status" value="1"/>
</dbReference>
<evidence type="ECO:0000256" key="11">
    <source>
        <dbReference type="SAM" id="Phobius"/>
    </source>
</evidence>
<keyword evidence="11" id="KW-1133">Transmembrane helix</keyword>
<dbReference type="Gene3D" id="1.10.287.130">
    <property type="match status" value="1"/>
</dbReference>
<dbReference type="InterPro" id="IPR004358">
    <property type="entry name" value="Sig_transdc_His_kin-like_C"/>
</dbReference>
<dbReference type="PANTHER" id="PTHR42878:SF7">
    <property type="entry name" value="SENSOR HISTIDINE KINASE GLRK"/>
    <property type="match status" value="1"/>
</dbReference>
<sequence>MKQIILLTMFFMKMAVLWAQVPSFSQIQVTSNIDSLQKTLITQRGIDRLTTLLSLEKSLLSWEFKINQDYLDEIKKELPSYPEAKSHYWYFNAYQQRFKTNLDKAFSYAKLAYEHYRRQRDSTGMVSALSNMGIMILERDEQNSPDKPQFGHQYLKEAMALSRYSTNPELQILYAYAFCRYLGWGSLKKNSDQVLAQITKGLTLINKHPQYVYYKIHLLNVLALLYESKERFKEAQVYTLAVINLITQHRRTIPIVHLYNLGFYYEMQQKYDKALQAYQLTMKMAHKQNPPSVRYLWYTSAGIHASLVGLKKYKEAAIWADSIYSYGEQFDVQNIKTKLQEAVVTYEVEKKDAQNKLLEQEKKLTETRSQLYLWLGLLTSVGLLVTGFSIYRQRLANKKLKNAFEEIVKLNQVRDYFFGVIAHDLRRPFASFQNMAELIRYYLSTNRYTDLEKVSQSIDETGKHISLLLDNLLSWALTQREETPYNPENVRLDEKIRHVKELYQRIAQYQQIQIITECPEKLMVYVDTNACDLIIRNIFDNALKNTQLGGKVALKAFAENEKKRVRLIIEDNGRGMSLEKVASIKNRLLHAELQSNSFRGLGLILVGRFIKSNRITIDLRSKPGEGTTFELMLPICGY</sequence>
<dbReference type="AlphaFoldDB" id="A0A7G5GZ67"/>
<organism evidence="14 15">
    <name type="scientific">Spirosoma foliorum</name>
    <dbReference type="NCBI Taxonomy" id="2710596"/>
    <lineage>
        <taxon>Bacteria</taxon>
        <taxon>Pseudomonadati</taxon>
        <taxon>Bacteroidota</taxon>
        <taxon>Cytophagia</taxon>
        <taxon>Cytophagales</taxon>
        <taxon>Cytophagaceae</taxon>
        <taxon>Spirosoma</taxon>
    </lineage>
</organism>
<dbReference type="KEGG" id="sfol:H3H32_04160"/>
<keyword evidence="3" id="KW-0597">Phosphoprotein</keyword>
<evidence type="ECO:0000256" key="8">
    <source>
        <dbReference type="ARBA" id="ARBA00023012"/>
    </source>
</evidence>
<dbReference type="Pfam" id="PF00512">
    <property type="entry name" value="HisKA"/>
    <property type="match status" value="1"/>
</dbReference>
<dbReference type="Proteomes" id="UP000515369">
    <property type="component" value="Chromosome"/>
</dbReference>
<dbReference type="CDD" id="cd00082">
    <property type="entry name" value="HisKA"/>
    <property type="match status" value="1"/>
</dbReference>
<dbReference type="PRINTS" id="PR00344">
    <property type="entry name" value="BCTRLSENSOR"/>
</dbReference>
<dbReference type="PANTHER" id="PTHR42878">
    <property type="entry name" value="TWO-COMPONENT HISTIDINE KINASE"/>
    <property type="match status" value="1"/>
</dbReference>
<accession>A0A7G5GZ67</accession>
<evidence type="ECO:0000313" key="14">
    <source>
        <dbReference type="EMBL" id="QMW04159.1"/>
    </source>
</evidence>
<dbReference type="Gene3D" id="3.30.565.10">
    <property type="entry name" value="Histidine kinase-like ATPase, C-terminal domain"/>
    <property type="match status" value="1"/>
</dbReference>
<evidence type="ECO:0000313" key="15">
    <source>
        <dbReference type="Proteomes" id="UP000515369"/>
    </source>
</evidence>
<dbReference type="RefSeq" id="WP_182461415.1">
    <property type="nucleotide sequence ID" value="NZ_CP059732.1"/>
</dbReference>
<evidence type="ECO:0000259" key="13">
    <source>
        <dbReference type="PROSITE" id="PS50109"/>
    </source>
</evidence>
<dbReference type="SMART" id="SM00388">
    <property type="entry name" value="HisKA"/>
    <property type="match status" value="1"/>
</dbReference>
<dbReference type="SUPFAM" id="SSF48452">
    <property type="entry name" value="TPR-like"/>
    <property type="match status" value="1"/>
</dbReference>
<dbReference type="EC" id="2.7.13.3" evidence="2"/>
<reference evidence="14 15" key="1">
    <citation type="submission" date="2020-07" db="EMBL/GenBank/DDBJ databases">
        <title>Spirosoma foliorum sp. nov., isolated from the leaves on the Nejang mountain Korea, Republic of.</title>
        <authorList>
            <person name="Ho H."/>
            <person name="Lee Y.-J."/>
            <person name="Nurcahyanto D.-A."/>
            <person name="Kim S.-G."/>
        </authorList>
    </citation>
    <scope>NUCLEOTIDE SEQUENCE [LARGE SCALE GENOMIC DNA]</scope>
    <source>
        <strain evidence="14 15">PL0136</strain>
    </source>
</reference>
<dbReference type="InterPro" id="IPR036890">
    <property type="entry name" value="HATPase_C_sf"/>
</dbReference>
<evidence type="ECO:0000256" key="9">
    <source>
        <dbReference type="PROSITE-ProRule" id="PRU00339"/>
    </source>
</evidence>
<protein>
    <recommendedName>
        <fullName evidence="2">histidine kinase</fullName>
        <ecNumber evidence="2">2.7.13.3</ecNumber>
    </recommendedName>
</protein>
<evidence type="ECO:0000256" key="7">
    <source>
        <dbReference type="ARBA" id="ARBA00022840"/>
    </source>
</evidence>
<keyword evidence="8" id="KW-0902">Two-component regulatory system</keyword>
<dbReference type="GO" id="GO:0000155">
    <property type="term" value="F:phosphorelay sensor kinase activity"/>
    <property type="evidence" value="ECO:0007669"/>
    <property type="project" value="InterPro"/>
</dbReference>
<name>A0A7G5GZ67_9BACT</name>
<dbReference type="InterPro" id="IPR019734">
    <property type="entry name" value="TPR_rpt"/>
</dbReference>
<evidence type="ECO:0000256" key="1">
    <source>
        <dbReference type="ARBA" id="ARBA00000085"/>
    </source>
</evidence>
<evidence type="ECO:0000256" key="5">
    <source>
        <dbReference type="ARBA" id="ARBA00022741"/>
    </source>
</evidence>
<keyword evidence="5" id="KW-0547">Nucleotide-binding</keyword>
<dbReference type="EMBL" id="CP059732">
    <property type="protein sequence ID" value="QMW04159.1"/>
    <property type="molecule type" value="Genomic_DNA"/>
</dbReference>
<comment type="catalytic activity">
    <reaction evidence="1">
        <text>ATP + protein L-histidine = ADP + protein N-phospho-L-histidine.</text>
        <dbReference type="EC" id="2.7.13.3"/>
    </reaction>
</comment>
<dbReference type="GO" id="GO:0007234">
    <property type="term" value="P:osmosensory signaling via phosphorelay pathway"/>
    <property type="evidence" value="ECO:0007669"/>
    <property type="project" value="TreeGrafter"/>
</dbReference>
<feature type="signal peptide" evidence="12">
    <location>
        <begin position="1"/>
        <end position="19"/>
    </location>
</feature>
<dbReference type="PROSITE" id="PS50005">
    <property type="entry name" value="TPR"/>
    <property type="match status" value="1"/>
</dbReference>
<keyword evidence="6 14" id="KW-0418">Kinase</keyword>
<dbReference type="InterPro" id="IPR005467">
    <property type="entry name" value="His_kinase_dom"/>
</dbReference>
<keyword evidence="15" id="KW-1185">Reference proteome</keyword>
<dbReference type="Pfam" id="PF02518">
    <property type="entry name" value="HATPase_c"/>
    <property type="match status" value="1"/>
</dbReference>
<dbReference type="InterPro" id="IPR003661">
    <property type="entry name" value="HisK_dim/P_dom"/>
</dbReference>
<dbReference type="InterPro" id="IPR011990">
    <property type="entry name" value="TPR-like_helical_dom_sf"/>
</dbReference>
<feature type="chain" id="PRO_5028798843" description="histidine kinase" evidence="12">
    <location>
        <begin position="20"/>
        <end position="638"/>
    </location>
</feature>
<dbReference type="InterPro" id="IPR036097">
    <property type="entry name" value="HisK_dim/P_sf"/>
</dbReference>
<dbReference type="GO" id="GO:0000156">
    <property type="term" value="F:phosphorelay response regulator activity"/>
    <property type="evidence" value="ECO:0007669"/>
    <property type="project" value="TreeGrafter"/>
</dbReference>
<dbReference type="InterPro" id="IPR050351">
    <property type="entry name" value="BphY/WalK/GraS-like"/>
</dbReference>
<keyword evidence="9" id="KW-0802">TPR repeat</keyword>
<evidence type="ECO:0000256" key="4">
    <source>
        <dbReference type="ARBA" id="ARBA00022679"/>
    </source>
</evidence>
<evidence type="ECO:0000256" key="12">
    <source>
        <dbReference type="SAM" id="SignalP"/>
    </source>
</evidence>
<dbReference type="PROSITE" id="PS50109">
    <property type="entry name" value="HIS_KIN"/>
    <property type="match status" value="1"/>
</dbReference>
<keyword evidence="4" id="KW-0808">Transferase</keyword>
<feature type="repeat" description="TPR" evidence="9">
    <location>
        <begin position="255"/>
        <end position="288"/>
    </location>
</feature>
<evidence type="ECO:0000256" key="3">
    <source>
        <dbReference type="ARBA" id="ARBA00022553"/>
    </source>
</evidence>
<keyword evidence="7" id="KW-0067">ATP-binding</keyword>
<dbReference type="SUPFAM" id="SSF47384">
    <property type="entry name" value="Homodimeric domain of signal transducing histidine kinase"/>
    <property type="match status" value="1"/>
</dbReference>